<sequence>MIRAVQNLRDLMSPSAKQKNRTDLICVALRSAILERALLPGMKLPEDSLGERFGASRTIIRQALERLAVEGLVELRHNRGAAVAQPSLEEARDLFELRAQVEDLVIARLAKGLTAQQEAALNDHIAREDEASAGPSAISIRLATEFHILMAELTGSPVLIRYVNEIGYRCGFTLSQFSRPHSTHCGIQEHRDIVAALRSGDVAEAQRIARLHLDQVAARAQFNGADINGFSHLDALEPYASTVREKG</sequence>
<evidence type="ECO:0000313" key="6">
    <source>
        <dbReference type="Proteomes" id="UP000199372"/>
    </source>
</evidence>
<dbReference type="Gene3D" id="1.20.120.530">
    <property type="entry name" value="GntR ligand-binding domain-like"/>
    <property type="match status" value="1"/>
</dbReference>
<dbReference type="SMART" id="SM00345">
    <property type="entry name" value="HTH_GNTR"/>
    <property type="match status" value="1"/>
</dbReference>
<dbReference type="SUPFAM" id="SSF48008">
    <property type="entry name" value="GntR ligand-binding domain-like"/>
    <property type="match status" value="1"/>
</dbReference>
<feature type="domain" description="HTH gntR-type" evidence="4">
    <location>
        <begin position="19"/>
        <end position="86"/>
    </location>
</feature>
<dbReference type="InterPro" id="IPR000524">
    <property type="entry name" value="Tscrpt_reg_HTH_GntR"/>
</dbReference>
<keyword evidence="6" id="KW-1185">Reference proteome</keyword>
<dbReference type="Pfam" id="PF07729">
    <property type="entry name" value="FCD"/>
    <property type="match status" value="1"/>
</dbReference>
<dbReference type="PANTHER" id="PTHR43537">
    <property type="entry name" value="TRANSCRIPTIONAL REGULATOR, GNTR FAMILY"/>
    <property type="match status" value="1"/>
</dbReference>
<dbReference type="PROSITE" id="PS50949">
    <property type="entry name" value="HTH_GNTR"/>
    <property type="match status" value="1"/>
</dbReference>
<evidence type="ECO:0000259" key="4">
    <source>
        <dbReference type="PROSITE" id="PS50949"/>
    </source>
</evidence>
<dbReference type="GO" id="GO:0003700">
    <property type="term" value="F:DNA-binding transcription factor activity"/>
    <property type="evidence" value="ECO:0007669"/>
    <property type="project" value="InterPro"/>
</dbReference>
<dbReference type="InterPro" id="IPR008920">
    <property type="entry name" value="TF_FadR/GntR_C"/>
</dbReference>
<name>A0A1H8IRW8_9RHOB</name>
<dbReference type="InterPro" id="IPR036388">
    <property type="entry name" value="WH-like_DNA-bd_sf"/>
</dbReference>
<keyword evidence="2 5" id="KW-0238">DNA-binding</keyword>
<dbReference type="SMART" id="SM00895">
    <property type="entry name" value="FCD"/>
    <property type="match status" value="1"/>
</dbReference>
<evidence type="ECO:0000256" key="1">
    <source>
        <dbReference type="ARBA" id="ARBA00023015"/>
    </source>
</evidence>
<dbReference type="GO" id="GO:0003677">
    <property type="term" value="F:DNA binding"/>
    <property type="evidence" value="ECO:0007669"/>
    <property type="project" value="UniProtKB-KW"/>
</dbReference>
<dbReference type="CDD" id="cd07377">
    <property type="entry name" value="WHTH_GntR"/>
    <property type="match status" value="1"/>
</dbReference>
<accession>A0A1H8IRW8</accession>
<dbReference type="EMBL" id="FOCM01000005">
    <property type="protein sequence ID" value="SEN70428.1"/>
    <property type="molecule type" value="Genomic_DNA"/>
</dbReference>
<dbReference type="PRINTS" id="PR00035">
    <property type="entry name" value="HTHGNTR"/>
</dbReference>
<keyword evidence="1" id="KW-0805">Transcription regulation</keyword>
<dbReference type="InterPro" id="IPR036390">
    <property type="entry name" value="WH_DNA-bd_sf"/>
</dbReference>
<dbReference type="PANTHER" id="PTHR43537:SF53">
    <property type="entry name" value="HTH-TYPE TRANSCRIPTIONAL REPRESSOR NANR"/>
    <property type="match status" value="1"/>
</dbReference>
<dbReference type="InterPro" id="IPR011711">
    <property type="entry name" value="GntR_C"/>
</dbReference>
<evidence type="ECO:0000313" key="5">
    <source>
        <dbReference type="EMBL" id="SEN70428.1"/>
    </source>
</evidence>
<protein>
    <submittedName>
        <fullName evidence="5">DNA-binding transcriptional regulator, GntR family</fullName>
    </submittedName>
</protein>
<dbReference type="Proteomes" id="UP000199372">
    <property type="component" value="Unassembled WGS sequence"/>
</dbReference>
<dbReference type="AlphaFoldDB" id="A0A1H8IRW8"/>
<organism evidence="5 6">
    <name type="scientific">Palleronia pelagia</name>
    <dbReference type="NCBI Taxonomy" id="387096"/>
    <lineage>
        <taxon>Bacteria</taxon>
        <taxon>Pseudomonadati</taxon>
        <taxon>Pseudomonadota</taxon>
        <taxon>Alphaproteobacteria</taxon>
        <taxon>Rhodobacterales</taxon>
        <taxon>Roseobacteraceae</taxon>
        <taxon>Palleronia</taxon>
    </lineage>
</organism>
<dbReference type="Gene3D" id="1.10.10.10">
    <property type="entry name" value="Winged helix-like DNA-binding domain superfamily/Winged helix DNA-binding domain"/>
    <property type="match status" value="1"/>
</dbReference>
<keyword evidence="3" id="KW-0804">Transcription</keyword>
<dbReference type="Pfam" id="PF00392">
    <property type="entry name" value="GntR"/>
    <property type="match status" value="1"/>
</dbReference>
<gene>
    <name evidence="5" type="ORF">SAMN04488011_105308</name>
</gene>
<evidence type="ECO:0000256" key="3">
    <source>
        <dbReference type="ARBA" id="ARBA00023163"/>
    </source>
</evidence>
<reference evidence="6" key="1">
    <citation type="submission" date="2016-10" db="EMBL/GenBank/DDBJ databases">
        <authorList>
            <person name="Varghese N."/>
            <person name="Submissions S."/>
        </authorList>
    </citation>
    <scope>NUCLEOTIDE SEQUENCE [LARGE SCALE GENOMIC DNA]</scope>
    <source>
        <strain evidence="6">DSM 26893</strain>
    </source>
</reference>
<proteinExistence type="predicted"/>
<evidence type="ECO:0000256" key="2">
    <source>
        <dbReference type="ARBA" id="ARBA00023125"/>
    </source>
</evidence>
<dbReference type="SUPFAM" id="SSF46785">
    <property type="entry name" value="Winged helix' DNA-binding domain"/>
    <property type="match status" value="1"/>
</dbReference>